<gene>
    <name evidence="2" type="ORF">M427DRAFT_56428</name>
</gene>
<dbReference type="AlphaFoldDB" id="A0A139AGB4"/>
<evidence type="ECO:0000256" key="1">
    <source>
        <dbReference type="SAM" id="MobiDB-lite"/>
    </source>
</evidence>
<proteinExistence type="predicted"/>
<feature type="compositionally biased region" description="Polar residues" evidence="1">
    <location>
        <begin position="123"/>
        <end position="137"/>
    </location>
</feature>
<sequence length="165" mass="18329">MFTASVRYTVQADRDLNEAKHAAQLRISDLTRLLDESQRREALVAEEVRDIRTDRGRLLLERDQAVATAVDLSQKLALSESLCKRLQSDLNECKRRADIASEIEVRTDEAIKEAKQVLARSRPASSVTRSEAPSAATQAAWREQGMLSAGTKLTEVADVTEHPGQ</sequence>
<evidence type="ECO:0000313" key="3">
    <source>
        <dbReference type="Proteomes" id="UP000070544"/>
    </source>
</evidence>
<reference evidence="2 3" key="1">
    <citation type="journal article" date="2015" name="Genome Biol. Evol.">
        <title>Phylogenomic analyses indicate that early fungi evolved digesting cell walls of algal ancestors of land plants.</title>
        <authorList>
            <person name="Chang Y."/>
            <person name="Wang S."/>
            <person name="Sekimoto S."/>
            <person name="Aerts A.L."/>
            <person name="Choi C."/>
            <person name="Clum A."/>
            <person name="LaButti K.M."/>
            <person name="Lindquist E.A."/>
            <person name="Yee Ngan C."/>
            <person name="Ohm R.A."/>
            <person name="Salamov A.A."/>
            <person name="Grigoriev I.V."/>
            <person name="Spatafora J.W."/>
            <person name="Berbee M.L."/>
        </authorList>
    </citation>
    <scope>NUCLEOTIDE SEQUENCE [LARGE SCALE GENOMIC DNA]</scope>
    <source>
        <strain evidence="2 3">JEL478</strain>
    </source>
</reference>
<dbReference type="EMBL" id="KQ965759">
    <property type="protein sequence ID" value="KXS15851.1"/>
    <property type="molecule type" value="Genomic_DNA"/>
</dbReference>
<protein>
    <submittedName>
        <fullName evidence="2">Uncharacterized protein</fullName>
    </submittedName>
</protein>
<dbReference type="Proteomes" id="UP000070544">
    <property type="component" value="Unassembled WGS sequence"/>
</dbReference>
<organism evidence="2 3">
    <name type="scientific">Gonapodya prolifera (strain JEL478)</name>
    <name type="common">Monoblepharis prolifera</name>
    <dbReference type="NCBI Taxonomy" id="1344416"/>
    <lineage>
        <taxon>Eukaryota</taxon>
        <taxon>Fungi</taxon>
        <taxon>Fungi incertae sedis</taxon>
        <taxon>Chytridiomycota</taxon>
        <taxon>Chytridiomycota incertae sedis</taxon>
        <taxon>Monoblepharidomycetes</taxon>
        <taxon>Monoblepharidales</taxon>
        <taxon>Gonapodyaceae</taxon>
        <taxon>Gonapodya</taxon>
    </lineage>
</organism>
<evidence type="ECO:0000313" key="2">
    <source>
        <dbReference type="EMBL" id="KXS15851.1"/>
    </source>
</evidence>
<keyword evidence="3" id="KW-1185">Reference proteome</keyword>
<name>A0A139AGB4_GONPJ</name>
<feature type="region of interest" description="Disordered" evidence="1">
    <location>
        <begin position="121"/>
        <end position="165"/>
    </location>
</feature>
<accession>A0A139AGB4</accession>